<accession>A0A8D9F636</accession>
<sequence length="108" mass="12039">MIRIPLKVKIKLGDLLRRCIVGQLHNLCRTHELNKVNALSVASAYLVVNTVETTAWKSNLSATCGFSTAGSQYCGDCCLEKRSISCHLMDSLKRTSQQFLKIILPCIR</sequence>
<protein>
    <submittedName>
        <fullName evidence="1">Uncharacterized protein</fullName>
    </submittedName>
</protein>
<organism evidence="1">
    <name type="scientific">Cacopsylla melanoneura</name>
    <dbReference type="NCBI Taxonomy" id="428564"/>
    <lineage>
        <taxon>Eukaryota</taxon>
        <taxon>Metazoa</taxon>
        <taxon>Ecdysozoa</taxon>
        <taxon>Arthropoda</taxon>
        <taxon>Hexapoda</taxon>
        <taxon>Insecta</taxon>
        <taxon>Pterygota</taxon>
        <taxon>Neoptera</taxon>
        <taxon>Paraneoptera</taxon>
        <taxon>Hemiptera</taxon>
        <taxon>Sternorrhyncha</taxon>
        <taxon>Psylloidea</taxon>
        <taxon>Psyllidae</taxon>
        <taxon>Psyllinae</taxon>
        <taxon>Cacopsylla</taxon>
    </lineage>
</organism>
<proteinExistence type="predicted"/>
<evidence type="ECO:0000313" key="1">
    <source>
        <dbReference type="EMBL" id="CAG6777704.1"/>
    </source>
</evidence>
<name>A0A8D9F636_9HEMI</name>
<dbReference type="EMBL" id="HBUF01606592">
    <property type="protein sequence ID" value="CAG6777703.1"/>
    <property type="molecule type" value="Transcribed_RNA"/>
</dbReference>
<reference evidence="1" key="1">
    <citation type="submission" date="2021-05" db="EMBL/GenBank/DDBJ databases">
        <authorList>
            <person name="Alioto T."/>
            <person name="Alioto T."/>
            <person name="Gomez Garrido J."/>
        </authorList>
    </citation>
    <scope>NUCLEOTIDE SEQUENCE</scope>
</reference>
<dbReference type="AlphaFoldDB" id="A0A8D9F636"/>
<dbReference type="EMBL" id="HBUF01606593">
    <property type="protein sequence ID" value="CAG6777704.1"/>
    <property type="molecule type" value="Transcribed_RNA"/>
</dbReference>